<dbReference type="Gene3D" id="1.20.1270.90">
    <property type="entry name" value="AF1782-like"/>
    <property type="match status" value="14"/>
</dbReference>
<dbReference type="RefSeq" id="WP_156666739.1">
    <property type="nucleotide sequence ID" value="NZ_CACRUO010000032.1"/>
</dbReference>
<keyword evidence="5" id="KW-0572">Peptidoglycan-anchor</keyword>
<feature type="coiled-coil region" evidence="7">
    <location>
        <begin position="2733"/>
        <end position="2773"/>
    </location>
</feature>
<dbReference type="InterPro" id="IPR013320">
    <property type="entry name" value="ConA-like_dom_sf"/>
</dbReference>
<feature type="coiled-coil region" evidence="7">
    <location>
        <begin position="2050"/>
        <end position="2132"/>
    </location>
</feature>
<evidence type="ECO:0000256" key="6">
    <source>
        <dbReference type="ARBA" id="ARBA00032864"/>
    </source>
</evidence>
<keyword evidence="7" id="KW-0175">Coiled coil</keyword>
<dbReference type="Pfam" id="PF04650">
    <property type="entry name" value="YSIRK_signal"/>
    <property type="match status" value="1"/>
</dbReference>
<keyword evidence="4" id="KW-0732">Signal</keyword>
<feature type="compositionally biased region" description="Polar residues" evidence="8">
    <location>
        <begin position="3128"/>
        <end position="3137"/>
    </location>
</feature>
<evidence type="ECO:0000256" key="1">
    <source>
        <dbReference type="ARBA" id="ARBA00004168"/>
    </source>
</evidence>
<dbReference type="GO" id="GO:0016020">
    <property type="term" value="C:membrane"/>
    <property type="evidence" value="ECO:0007669"/>
    <property type="project" value="InterPro"/>
</dbReference>
<gene>
    <name evidence="10" type="primary">sraP_1</name>
    <name evidence="10" type="ORF">SSLFYP27_01503</name>
</gene>
<feature type="compositionally biased region" description="Basic and acidic residues" evidence="8">
    <location>
        <begin position="3138"/>
        <end position="3177"/>
    </location>
</feature>
<dbReference type="InterPro" id="IPR013783">
    <property type="entry name" value="Ig-like_fold"/>
</dbReference>
<reference evidence="10" key="1">
    <citation type="submission" date="2019-11" db="EMBL/GenBank/DDBJ databases">
        <authorList>
            <person name="Feng L."/>
        </authorList>
    </citation>
    <scope>NUCLEOTIDE SEQUENCE</scope>
    <source>
        <strain evidence="10">SsimulansLFYP27</strain>
    </source>
</reference>
<evidence type="ECO:0000256" key="5">
    <source>
        <dbReference type="ARBA" id="ARBA00023088"/>
    </source>
</evidence>
<feature type="coiled-coil region" evidence="7">
    <location>
        <begin position="2325"/>
        <end position="2352"/>
    </location>
</feature>
<feature type="domain" description="Gram-positive cocci surface proteins LPxTG" evidence="9">
    <location>
        <begin position="3184"/>
        <end position="3222"/>
    </location>
</feature>
<feature type="region of interest" description="Disordered" evidence="8">
    <location>
        <begin position="151"/>
        <end position="215"/>
    </location>
</feature>
<feature type="region of interest" description="Disordered" evidence="8">
    <location>
        <begin position="3119"/>
        <end position="3192"/>
    </location>
</feature>
<evidence type="ECO:0000256" key="2">
    <source>
        <dbReference type="ARBA" id="ARBA00022512"/>
    </source>
</evidence>
<evidence type="ECO:0000256" key="4">
    <source>
        <dbReference type="ARBA" id="ARBA00022729"/>
    </source>
</evidence>
<dbReference type="Gene3D" id="2.60.40.10">
    <property type="entry name" value="Immunoglobulins"/>
    <property type="match status" value="2"/>
</dbReference>
<dbReference type="NCBIfam" id="TIGR01168">
    <property type="entry name" value="YSIRK_signal"/>
    <property type="match status" value="1"/>
</dbReference>
<name>A0A6N3CJD3_STASI</name>
<accession>A0A6N3CJD3</accession>
<dbReference type="InterPro" id="IPR056573">
    <property type="entry name" value="Lectin_L-type_dom"/>
</dbReference>
<dbReference type="InterPro" id="IPR019931">
    <property type="entry name" value="LPXTG_anchor"/>
</dbReference>
<dbReference type="Pfam" id="PF18483">
    <property type="entry name" value="Lectin_L-type_dom"/>
    <property type="match status" value="1"/>
</dbReference>
<dbReference type="EMBL" id="CACRUO010000032">
    <property type="protein sequence ID" value="VYU13403.1"/>
    <property type="molecule type" value="Genomic_DNA"/>
</dbReference>
<organism evidence="10">
    <name type="scientific">Staphylococcus simulans</name>
    <dbReference type="NCBI Taxonomy" id="1286"/>
    <lineage>
        <taxon>Bacteria</taxon>
        <taxon>Bacillati</taxon>
        <taxon>Bacillota</taxon>
        <taxon>Bacilli</taxon>
        <taxon>Bacillales</taxon>
        <taxon>Staphylococcaceae</taxon>
        <taxon>Staphylococcus</taxon>
    </lineage>
</organism>
<feature type="coiled-coil region" evidence="7">
    <location>
        <begin position="1638"/>
        <end position="1665"/>
    </location>
</feature>
<feature type="region of interest" description="Disordered" evidence="8">
    <location>
        <begin position="53"/>
        <end position="94"/>
    </location>
</feature>
<sequence>MKKLDFLPNLRNRYSIRRFTVGTASILIGSLLFLGHSGEAKAAENINDNNTVVEASNDSSTTQQAPEENNKTSLEKTVDATQQQTDNKAQTQNALEEVKKQATTEITSLKNLNKEEVDSYTLEVQQADSESTVHAIVEKAKAAAQAVAQKEESIQTQKTENSKESTEATVEKTKETPTTEAEPVKAEATVEKASEPVAENKEEAPESVVTPATEPAVEKAVETVTETPVLSPEQKVEKVKADLSNDYDSAKVDAVLAVIDTTDLTPEQLKSEVLRLLLEEASAQKDLFSPQATLPRTGEEASGYSTRAFDLEEAASQEIVVTKENFGEYFKTLNDATYDSQSGVVTLTTNEANKSGAMSLDFKLNLTKDFSFSGAVNLGDKYEAHPKDGVTGGEGLAITFNPGKTYTLGLTGQGFGIGGESSSFGFKLDTFVNKANDDKSKAFSDTIQFENKGAFGAFIYTTDTGLVNTVIINPNASGNAALLKEQPNNQLVPFKFNYNGTTKVMTITYGTQTWTQNIQDYINYSRKDSFAFSIVASTTDHYNLQQIKLDEFRFTASAVLDEYFIDDDTEEAIDKPLRTAGDVNEKITLKDHAEYLAEKGYEFGPEKVRDEAHANGYDGIAETVILENDAQQLVYTVVDIQNPTIAEVTDVTTNVSEAITPITLDITDNSGHFDTIAVTGLPTGLSFNETTKQITGTPTTPGDATVEVTATDMAGNTTTKTFKISVAGAQAPTITPINAQTGEAYTPITPIAVNVEGDLNPAPTVAVTGLPAGLSFDAATKQITGTPTAEGTFNVTVTATQEASEPATSTFNITVQPNAALKDLKAAVADAATVNKDSYTPKSVEAYEAKVTAGGTLAGQPENGSNAQFTDASKAIKDAKNALVPRADKAALNQSITTAEALQPLEAGDPEDDALKTAIETAKTVQGDLNIDQPAVNKAKTDLDNAIAAKNLQDELDKENALDELKQTLEYAEAIDPAIFTTSSKKAFTEALTNAKTILGSPGSKTIAEIKAATNALEDAQNVLVPQADKTALKTAINTANGYNNLNPNNPVDKALQDKLAAANAVNTNGDATADQVKTATDDLNTAITAKKAQDDQIAKDAAAKKAALDALNDELNKVKALDKATYTPNTVTPLTEKQTAAQAIADAPDTKTTEEINAATKALKDAQNALVPKANKDDLNNSVKTAEALPLNPADTEDKAVQDAIDAAQTVNKDDNATPQQVADATKAINDAVATKAHQDALDQLNKALEDAAKIDKTDYTADSVKPFDTAVEAGKTAAGDNTSTVEALNNATKAVKDATAQLVPDKSKLDTAITEAKALEPLTDSNTDQLLKNVLNAAEAVKNNPNATPEEIKTATWNLEDEINNKKAADAIEALKSAVNKAEQLNEAKYTPNTYELLKTAMTEGQKIINNPPSADTPATLAKAKQIEELVNALKERADKTELGNALDKAIAYGDLNPNDAEDKALQDAVTAGQKVNGDGNATTEEVANAVKTINDAIATKERQDAVDELTKAINDAKAVNKDDYKPNTVTPFETAVTAGETAKDDATKTVEEIKAATKAITDAKNALDKKADKTELNTSVTTAENLGALDTKDAEDKAVQDALDKAKTVQADQNATQEAVNTAKTELDNAVNAKKDQDAKDAQAKQEALDALKAELDKVKAVDKTVYTPNTVTTLTEKETAGNDIVAAPEAKTTEEINQATQALKDAQNALVKKADKTELQKALDKANTFTDLAATDKEDKAVQDAVEAGNTVKADDNATVEQVEKATKAINDAVAAKERQDALDELNKAITDAKTVNKDDYKPNTVTPFETAVTAGETAKDDATKTVEELKAATKAITDAKNALDKKADKTELNTSVTTAENLGALDTNDKEDKAVQDAVTAGNTVNEDGNATTEQVANATKAINDAIAVKERQDALDELQKAIDDANTVKKDDYKPNTVTPFEAAVTAGETTKDDATKSVEEIKAATKAITDAKNALDKKADKTELNTSVTTAENLGALDTNDKEDKAVQDALDKAKTVQADQNATQEAVNTAKTELDNALNAKKAQDTKEAVEKQNALDALKAELEKAKTVNKELYTTNSVKVLTDSETAGQNVVDNAANKTTQEIEEATKALKDAQANLVSKADKTELVKALEKAKTLGDLVATDKEDKVVQDAVTAGEAVNEDHNVTQEQVANATKEINDAIAAKERQDALDVLTKAIKEANSVVKDEYKPNTVTPLEEAVKAGETARADATKTVEELKQAAQTITDAQNKLELKANKEELNKVVKTTETLELNPADKEDKAVQDALNTAKEVQADQNASQETVDKAKTDLENAVKAKTTQDKVDAFNKALDALKAELEKVKTIDKDFYTPNSVKPVTDAETTGQAIAKNSAGKTVEEINKATQDLKEAQKHLVEKADKVELDKVIDTAENTELNVNDKEDKAVQDALDKAIKVQEDFNATQEEVDKAQADLAKALETKATQDKADQVNAALEVLKKELEKVASIDKYAYTPNSVEPLTKAETTGQAIVKNSTGKTVEEINKATQDLKEAQKHLVEKADKVELDKVIDTAENTELNVNDKEDKAVQDALDKAIKVQEDFNATQEEVDKAQSDLAKALENKAAQDKVDQEKVQAFNKALEALKAQLASSRTVVKDNFTPNSVAPFEDAQAVAQGIVNNPESVTVEQVVKATEVLKSTQSSLVTKADKSELEKVIKTAEGLDLNVTDKEDKAVKEALDTAVTVEADQNATQESVNKATSELEKAIENKVTQDKVDAFNKALEALKAQLASSRTVVKDNFTPNSVAPFEEAQAVAQGIVNNPESVTVEQVVKATEVLKSTQSSLVTKADKSELEKVIKTAEGLDLNVTDKEDKAVKDALDTAVTVEADQNATQESVNKATSELEKAIENKVTQDKVDAFNKALEALKVQLASSRTVVKDNFTTNSVAPFEDAQAVAQGIVNNPESVTVEQVVKATEVLKSTQSSLVTKADKSELEKVIKTAEGLDLNVTDKEDKAVKDALDTAVTVEADQNATQESVDKAQSDLEKALETKAAQDKADAVAKAKADALAELEKALDKTETIDKSKYTPESVEKLDQAVVDGKVIVEKADNVSVQDIKEATKAVETALNGLEKVKAPAKETGKTTESTPGTAKSDTKSDVKAQDKQTSKATKDTKGTKAEKAGETKAKAENAGKNKAKALPETGQDVSSIDPQYASLMFAIGGLMMFFRKRKNEDKDNTEK</sequence>
<feature type="coiled-coil region" evidence="7">
    <location>
        <begin position="2528"/>
        <end position="2607"/>
    </location>
</feature>
<feature type="compositionally biased region" description="Basic and acidic residues" evidence="8">
    <location>
        <begin position="68"/>
        <end position="78"/>
    </location>
</feature>
<feature type="compositionally biased region" description="Polar residues" evidence="8">
    <location>
        <begin position="53"/>
        <end position="67"/>
    </location>
</feature>
<comment type="subcellular location">
    <subcellularLocation>
        <location evidence="1">Secreted</location>
        <location evidence="1">Cell wall</location>
        <topology evidence="1">Peptidoglycan-anchor</topology>
    </subcellularLocation>
</comment>
<protein>
    <recommendedName>
        <fullName evidence="6">Staphylococcus aureus surface protein A</fullName>
    </recommendedName>
</protein>
<keyword evidence="3" id="KW-0964">Secreted</keyword>
<dbReference type="InterPro" id="IPR015919">
    <property type="entry name" value="Cadherin-like_sf"/>
</dbReference>
<proteinExistence type="predicted"/>
<dbReference type="GO" id="GO:0005509">
    <property type="term" value="F:calcium ion binding"/>
    <property type="evidence" value="ECO:0007669"/>
    <property type="project" value="InterPro"/>
</dbReference>
<dbReference type="Pfam" id="PF05345">
    <property type="entry name" value="He_PIG"/>
    <property type="match status" value="2"/>
</dbReference>
<evidence type="ECO:0000313" key="10">
    <source>
        <dbReference type="EMBL" id="VYU13403.1"/>
    </source>
</evidence>
<feature type="compositionally biased region" description="Polar residues" evidence="8">
    <location>
        <begin position="79"/>
        <end position="94"/>
    </location>
</feature>
<evidence type="ECO:0000256" key="7">
    <source>
        <dbReference type="SAM" id="Coils"/>
    </source>
</evidence>
<dbReference type="PROSITE" id="PS50847">
    <property type="entry name" value="GRAM_POS_ANCHORING"/>
    <property type="match status" value="1"/>
</dbReference>
<evidence type="ECO:0000256" key="3">
    <source>
        <dbReference type="ARBA" id="ARBA00022525"/>
    </source>
</evidence>
<keyword evidence="2" id="KW-0134">Cell wall</keyword>
<dbReference type="CDD" id="cd01951">
    <property type="entry name" value="lectin_L-type"/>
    <property type="match status" value="1"/>
</dbReference>
<feature type="compositionally biased region" description="Basic and acidic residues" evidence="8">
    <location>
        <begin position="160"/>
        <end position="204"/>
    </location>
</feature>
<dbReference type="InterPro" id="IPR005877">
    <property type="entry name" value="YSIRK_signal_dom"/>
</dbReference>
<dbReference type="SUPFAM" id="SSF49899">
    <property type="entry name" value="Concanavalin A-like lectins/glucanases"/>
    <property type="match status" value="1"/>
</dbReference>
<dbReference type="Gene3D" id="2.60.120.200">
    <property type="match status" value="1"/>
</dbReference>
<feature type="coiled-coil region" evidence="7">
    <location>
        <begin position="1693"/>
        <end position="1720"/>
    </location>
</feature>
<feature type="coiled-coil region" evidence="7">
    <location>
        <begin position="2380"/>
        <end position="2493"/>
    </location>
</feature>
<dbReference type="SUPFAM" id="SSF49313">
    <property type="entry name" value="Cadherin-like"/>
    <property type="match status" value="2"/>
</dbReference>
<dbReference type="Pfam" id="PF07554">
    <property type="entry name" value="FIVAR"/>
    <property type="match status" value="25"/>
</dbReference>
<feature type="coiled-coil region" evidence="7">
    <location>
        <begin position="2236"/>
        <end position="2266"/>
    </location>
</feature>
<evidence type="ECO:0000259" key="9">
    <source>
        <dbReference type="PROSITE" id="PS50847"/>
    </source>
</evidence>
<evidence type="ECO:0000256" key="8">
    <source>
        <dbReference type="SAM" id="MobiDB-lite"/>
    </source>
</evidence>